<dbReference type="InterPro" id="IPR003439">
    <property type="entry name" value="ABC_transporter-like_ATP-bd"/>
</dbReference>
<dbReference type="EC" id="3.6.3.-" evidence="5"/>
<dbReference type="SMART" id="SM00382">
    <property type="entry name" value="AAA"/>
    <property type="match status" value="1"/>
</dbReference>
<keyword evidence="5" id="KW-0449">Lipoprotein</keyword>
<evidence type="ECO:0000313" key="5">
    <source>
        <dbReference type="EMBL" id="SPF28682.1"/>
    </source>
</evidence>
<sequence>MIKVSDVRFAYGSGFSISIDTLTVTTGEKVAVVGPSGTGKTTLLNLLSGIVVPDTGQVLLDGEEISGLQDHQRRQMRASRIGFVFQEFALVDYLSAEENVLYPYRVGKGLKLDRTARDRARGLLADFGLGQKMRRRPAQLSQGERQRVAIARALVVRPRILLADEATGNLDPANKAAALDLLFAQTDETGAALLAVTHDHELLPRFDRVIDFSELSQTS</sequence>
<organism evidence="5 6">
    <name type="scientific">Pontivivens insulae</name>
    <dbReference type="NCBI Taxonomy" id="1639689"/>
    <lineage>
        <taxon>Bacteria</taxon>
        <taxon>Pseudomonadati</taxon>
        <taxon>Pseudomonadota</taxon>
        <taxon>Alphaproteobacteria</taxon>
        <taxon>Rhodobacterales</taxon>
        <taxon>Paracoccaceae</taxon>
        <taxon>Pontivivens</taxon>
    </lineage>
</organism>
<dbReference type="AlphaFoldDB" id="A0A2R8A8X8"/>
<dbReference type="GO" id="GO:0022857">
    <property type="term" value="F:transmembrane transporter activity"/>
    <property type="evidence" value="ECO:0007669"/>
    <property type="project" value="TreeGrafter"/>
</dbReference>
<keyword evidence="5" id="KW-0378">Hydrolase</keyword>
<dbReference type="InterPro" id="IPR017871">
    <property type="entry name" value="ABC_transporter-like_CS"/>
</dbReference>
<dbReference type="InterPro" id="IPR015854">
    <property type="entry name" value="ABC_transpr_LolD-like"/>
</dbReference>
<dbReference type="Gene3D" id="3.40.50.300">
    <property type="entry name" value="P-loop containing nucleotide triphosphate hydrolases"/>
    <property type="match status" value="1"/>
</dbReference>
<keyword evidence="3 5" id="KW-0067">ATP-binding</keyword>
<dbReference type="RefSeq" id="WP_108781364.1">
    <property type="nucleotide sequence ID" value="NZ_OMKW01000001.1"/>
</dbReference>
<dbReference type="InterPro" id="IPR027417">
    <property type="entry name" value="P-loop_NTPase"/>
</dbReference>
<dbReference type="InterPro" id="IPR003593">
    <property type="entry name" value="AAA+_ATPase"/>
</dbReference>
<keyword evidence="6" id="KW-1185">Reference proteome</keyword>
<proteinExistence type="predicted"/>
<protein>
    <submittedName>
        <fullName evidence="5">Lipoprotein-releasing system ATP-binding protein LolD</fullName>
        <ecNumber evidence="5">3.6.3.-</ecNumber>
    </submittedName>
</protein>
<name>A0A2R8A8X8_9RHOB</name>
<dbReference type="Pfam" id="PF00005">
    <property type="entry name" value="ABC_tran"/>
    <property type="match status" value="1"/>
</dbReference>
<dbReference type="GO" id="GO:0005524">
    <property type="term" value="F:ATP binding"/>
    <property type="evidence" value="ECO:0007669"/>
    <property type="project" value="UniProtKB-KW"/>
</dbReference>
<keyword evidence="2" id="KW-0547">Nucleotide-binding</keyword>
<feature type="domain" description="ABC transporter" evidence="4">
    <location>
        <begin position="2"/>
        <end position="218"/>
    </location>
</feature>
<dbReference type="OrthoDB" id="9787227at2"/>
<keyword evidence="1" id="KW-0813">Transport</keyword>
<evidence type="ECO:0000259" key="4">
    <source>
        <dbReference type="PROSITE" id="PS50893"/>
    </source>
</evidence>
<dbReference type="GO" id="GO:0005886">
    <property type="term" value="C:plasma membrane"/>
    <property type="evidence" value="ECO:0007669"/>
    <property type="project" value="TreeGrafter"/>
</dbReference>
<dbReference type="GO" id="GO:0016887">
    <property type="term" value="F:ATP hydrolysis activity"/>
    <property type="evidence" value="ECO:0007669"/>
    <property type="project" value="InterPro"/>
</dbReference>
<evidence type="ECO:0000256" key="3">
    <source>
        <dbReference type="ARBA" id="ARBA00022840"/>
    </source>
</evidence>
<gene>
    <name evidence="5" type="primary">lolD_1</name>
    <name evidence="5" type="ORF">POI8812_00985</name>
</gene>
<dbReference type="PANTHER" id="PTHR24220:SF685">
    <property type="entry name" value="ABC TRANSPORTER RELATED"/>
    <property type="match status" value="1"/>
</dbReference>
<accession>A0A2R8A8X8</accession>
<dbReference type="SUPFAM" id="SSF52540">
    <property type="entry name" value="P-loop containing nucleoside triphosphate hydrolases"/>
    <property type="match status" value="1"/>
</dbReference>
<evidence type="ECO:0000256" key="1">
    <source>
        <dbReference type="ARBA" id="ARBA00022448"/>
    </source>
</evidence>
<evidence type="ECO:0000313" key="6">
    <source>
        <dbReference type="Proteomes" id="UP000244932"/>
    </source>
</evidence>
<dbReference type="PANTHER" id="PTHR24220">
    <property type="entry name" value="IMPORT ATP-BINDING PROTEIN"/>
    <property type="match status" value="1"/>
</dbReference>
<reference evidence="5 6" key="1">
    <citation type="submission" date="2018-03" db="EMBL/GenBank/DDBJ databases">
        <authorList>
            <person name="Keele B.F."/>
        </authorList>
    </citation>
    <scope>NUCLEOTIDE SEQUENCE [LARGE SCALE GENOMIC DNA]</scope>
    <source>
        <strain evidence="5 6">CeCT 8812</strain>
    </source>
</reference>
<dbReference type="EMBL" id="OMKW01000001">
    <property type="protein sequence ID" value="SPF28682.1"/>
    <property type="molecule type" value="Genomic_DNA"/>
</dbReference>
<dbReference type="CDD" id="cd03255">
    <property type="entry name" value="ABC_MJ0796_LolCDE_FtsE"/>
    <property type="match status" value="1"/>
</dbReference>
<dbReference type="Proteomes" id="UP000244932">
    <property type="component" value="Unassembled WGS sequence"/>
</dbReference>
<dbReference type="InterPro" id="IPR017911">
    <property type="entry name" value="MacB-like_ATP-bd"/>
</dbReference>
<dbReference type="PROSITE" id="PS00211">
    <property type="entry name" value="ABC_TRANSPORTER_1"/>
    <property type="match status" value="1"/>
</dbReference>
<evidence type="ECO:0000256" key="2">
    <source>
        <dbReference type="ARBA" id="ARBA00022741"/>
    </source>
</evidence>
<dbReference type="PROSITE" id="PS50893">
    <property type="entry name" value="ABC_TRANSPORTER_2"/>
    <property type="match status" value="1"/>
</dbReference>